<feature type="non-terminal residue" evidence="2">
    <location>
        <position position="1"/>
    </location>
</feature>
<evidence type="ECO:0000313" key="2">
    <source>
        <dbReference type="EMBL" id="GIL67378.1"/>
    </source>
</evidence>
<dbReference type="Proteomes" id="UP000747399">
    <property type="component" value="Unassembled WGS sequence"/>
</dbReference>
<feature type="region of interest" description="Disordered" evidence="1">
    <location>
        <begin position="34"/>
        <end position="61"/>
    </location>
</feature>
<gene>
    <name evidence="2" type="ORF">Vafri_20778</name>
</gene>
<dbReference type="PROSITE" id="PS51257">
    <property type="entry name" value="PROKAR_LIPOPROTEIN"/>
    <property type="match status" value="1"/>
</dbReference>
<comment type="caution">
    <text evidence="2">The sequence shown here is derived from an EMBL/GenBank/DDBJ whole genome shotgun (WGS) entry which is preliminary data.</text>
</comment>
<sequence>MPVKKPFSSYCSPRLGLIVSLLGTSCRQITATTNPTTTARSASAPGGCGSAAAEGGSPLEPSPLDERLLDEQEVLRLNLAALQRREELLQVAAKEWGKARAIMTGVRVSRKQAGPLQAILFSDTLARIRAFQKAQQRHHSPSDVGQQQPYMVSDRDQYTWPPPRPTGPNPERSPQLPPADPTAVQRHKSDAAAAIGAGPG</sequence>
<keyword evidence="3" id="KW-1185">Reference proteome</keyword>
<accession>A0A8J4BRZ9</accession>
<feature type="compositionally biased region" description="Low complexity" evidence="1">
    <location>
        <begin position="34"/>
        <end position="57"/>
    </location>
</feature>
<reference evidence="2" key="1">
    <citation type="journal article" date="2021" name="Proc. Natl. Acad. Sci. U.S.A.">
        <title>Three genomes in the algal genus Volvox reveal the fate of a haploid sex-determining region after a transition to homothallism.</title>
        <authorList>
            <person name="Yamamoto K."/>
            <person name="Hamaji T."/>
            <person name="Kawai-Toyooka H."/>
            <person name="Matsuzaki R."/>
            <person name="Takahashi F."/>
            <person name="Nishimura Y."/>
            <person name="Kawachi M."/>
            <person name="Noguchi H."/>
            <person name="Minakuchi Y."/>
            <person name="Umen J.G."/>
            <person name="Toyoda A."/>
            <person name="Nozaki H."/>
        </authorList>
    </citation>
    <scope>NUCLEOTIDE SEQUENCE</scope>
    <source>
        <strain evidence="2">NIES-3780</strain>
    </source>
</reference>
<protein>
    <submittedName>
        <fullName evidence="2">Uncharacterized protein</fullName>
    </submittedName>
</protein>
<proteinExistence type="predicted"/>
<dbReference type="EMBL" id="BNCO01000097">
    <property type="protein sequence ID" value="GIL67378.1"/>
    <property type="molecule type" value="Genomic_DNA"/>
</dbReference>
<feature type="region of interest" description="Disordered" evidence="1">
    <location>
        <begin position="134"/>
        <end position="200"/>
    </location>
</feature>
<name>A0A8J4BRZ9_9CHLO</name>
<evidence type="ECO:0000256" key="1">
    <source>
        <dbReference type="SAM" id="MobiDB-lite"/>
    </source>
</evidence>
<organism evidence="2 3">
    <name type="scientific">Volvox africanus</name>
    <dbReference type="NCBI Taxonomy" id="51714"/>
    <lineage>
        <taxon>Eukaryota</taxon>
        <taxon>Viridiplantae</taxon>
        <taxon>Chlorophyta</taxon>
        <taxon>core chlorophytes</taxon>
        <taxon>Chlorophyceae</taxon>
        <taxon>CS clade</taxon>
        <taxon>Chlamydomonadales</taxon>
        <taxon>Volvocaceae</taxon>
        <taxon>Volvox</taxon>
    </lineage>
</organism>
<dbReference type="AlphaFoldDB" id="A0A8J4BRZ9"/>
<evidence type="ECO:0000313" key="3">
    <source>
        <dbReference type="Proteomes" id="UP000747399"/>
    </source>
</evidence>